<gene>
    <name evidence="8" type="ORF">FSB75_15600</name>
</gene>
<dbReference type="OrthoDB" id="9791588at2"/>
<dbReference type="Pfam" id="PF13520">
    <property type="entry name" value="AA_permease_2"/>
    <property type="match status" value="1"/>
</dbReference>
<evidence type="ECO:0000256" key="5">
    <source>
        <dbReference type="ARBA" id="ARBA00022989"/>
    </source>
</evidence>
<dbReference type="GO" id="GO:0005886">
    <property type="term" value="C:plasma membrane"/>
    <property type="evidence" value="ECO:0007669"/>
    <property type="project" value="UniProtKB-SubCell"/>
</dbReference>
<feature type="transmembrane region" description="Helical" evidence="7">
    <location>
        <begin position="40"/>
        <end position="61"/>
    </location>
</feature>
<dbReference type="PANTHER" id="PTHR45826:SF2">
    <property type="entry name" value="AMINO ACID TRANSPORTER"/>
    <property type="match status" value="1"/>
</dbReference>
<keyword evidence="9" id="KW-1185">Reference proteome</keyword>
<keyword evidence="6 7" id="KW-0472">Membrane</keyword>
<keyword evidence="5 7" id="KW-1133">Transmembrane helix</keyword>
<keyword evidence="3" id="KW-1003">Cell membrane</keyword>
<evidence type="ECO:0000313" key="8">
    <source>
        <dbReference type="EMBL" id="QEC57261.1"/>
    </source>
</evidence>
<proteinExistence type="predicted"/>
<evidence type="ECO:0000256" key="4">
    <source>
        <dbReference type="ARBA" id="ARBA00022692"/>
    </source>
</evidence>
<dbReference type="RefSeq" id="WP_146789391.1">
    <property type="nucleotide sequence ID" value="NZ_BAABIO010000003.1"/>
</dbReference>
<evidence type="ECO:0000313" key="9">
    <source>
        <dbReference type="Proteomes" id="UP000321204"/>
    </source>
</evidence>
<dbReference type="InterPro" id="IPR044566">
    <property type="entry name" value="RMV1-like"/>
</dbReference>
<feature type="transmembrane region" description="Helical" evidence="7">
    <location>
        <begin position="410"/>
        <end position="430"/>
    </location>
</feature>
<dbReference type="KEGG" id="fgg:FSB75_15600"/>
<reference evidence="8 9" key="1">
    <citation type="journal article" date="2015" name="Int. J. Syst. Evol. Microbiol.">
        <title>Flavisolibacter ginsenosidimutans sp. nov., with ginsenoside-converting activity isolated from soil used for cultivating ginseng.</title>
        <authorList>
            <person name="Zhao Y."/>
            <person name="Liu Q."/>
            <person name="Kang M.S."/>
            <person name="Jin F."/>
            <person name="Yu H."/>
            <person name="Im W.T."/>
        </authorList>
    </citation>
    <scope>NUCLEOTIDE SEQUENCE [LARGE SCALE GENOMIC DNA]</scope>
    <source>
        <strain evidence="8 9">Gsoil 636</strain>
    </source>
</reference>
<dbReference type="AlphaFoldDB" id="A0A5B8UKP1"/>
<accession>A0A5B8UKP1</accession>
<dbReference type="Proteomes" id="UP000321204">
    <property type="component" value="Chromosome"/>
</dbReference>
<feature type="transmembrane region" description="Helical" evidence="7">
    <location>
        <begin position="262"/>
        <end position="286"/>
    </location>
</feature>
<organism evidence="8 9">
    <name type="scientific">Flavisolibacter ginsenosidimutans</name>
    <dbReference type="NCBI Taxonomy" id="661481"/>
    <lineage>
        <taxon>Bacteria</taxon>
        <taxon>Pseudomonadati</taxon>
        <taxon>Bacteroidota</taxon>
        <taxon>Chitinophagia</taxon>
        <taxon>Chitinophagales</taxon>
        <taxon>Chitinophagaceae</taxon>
        <taxon>Flavisolibacter</taxon>
    </lineage>
</organism>
<name>A0A5B8UKP1_9BACT</name>
<evidence type="ECO:0000256" key="3">
    <source>
        <dbReference type="ARBA" id="ARBA00022475"/>
    </source>
</evidence>
<feature type="transmembrane region" description="Helical" evidence="7">
    <location>
        <begin position="122"/>
        <end position="143"/>
    </location>
</feature>
<dbReference type="EMBL" id="CP042433">
    <property type="protein sequence ID" value="QEC57261.1"/>
    <property type="molecule type" value="Genomic_DNA"/>
</dbReference>
<dbReference type="Gene3D" id="1.20.1740.10">
    <property type="entry name" value="Amino acid/polyamine transporter I"/>
    <property type="match status" value="1"/>
</dbReference>
<sequence>MSTAVKRKLKPIQLAAVIFLTVSGGPYGLEPLLQQTGSNAAFLLLLVTPLLWDIPTIFAILELNSLMPVTGGYYQWVKRALGLRWAFYEGWWTWLYTFADLAIYPVLFVQYLSFFFPQAEAYKIPVCLFIIWISAGINVLGIVPVGKVSLVLSALVLIPFLLLFGWSLMQHNGHLIIPTPSFKSTSFSNVGLGLYTVMWNFIGWDNVTTYAEEVDKPVRSYLVSVFVAFVAVLSIYLIATLISVNANMNPTILSEQGFPALGWLVGGDVLGGIIAMGGMASALGLYSAVLLSVSRIPEVMAEDGLLPKKLGALHPKYKSPYASIICCSVVVSVMVFWSFGELLIIDITLYGAALLLEYVALIRLRKLASQEHRPFKIPLNRAGLVCLALLPFSVYIVALTGAFLNSEKALAPALFALAALTSAEVVWLFVQRRKRKRFSF</sequence>
<dbReference type="PANTHER" id="PTHR45826">
    <property type="entry name" value="POLYAMINE TRANSPORTER PUT1"/>
    <property type="match status" value="1"/>
</dbReference>
<feature type="transmembrane region" description="Helical" evidence="7">
    <location>
        <begin position="150"/>
        <end position="169"/>
    </location>
</feature>
<evidence type="ECO:0000256" key="1">
    <source>
        <dbReference type="ARBA" id="ARBA00004651"/>
    </source>
</evidence>
<evidence type="ECO:0000256" key="2">
    <source>
        <dbReference type="ARBA" id="ARBA00022448"/>
    </source>
</evidence>
<feature type="transmembrane region" description="Helical" evidence="7">
    <location>
        <begin position="220"/>
        <end position="242"/>
    </location>
</feature>
<feature type="transmembrane region" description="Helical" evidence="7">
    <location>
        <begin position="94"/>
        <end position="116"/>
    </location>
</feature>
<feature type="transmembrane region" description="Helical" evidence="7">
    <location>
        <begin position="343"/>
        <end position="361"/>
    </location>
</feature>
<feature type="transmembrane region" description="Helical" evidence="7">
    <location>
        <begin position="189"/>
        <end position="208"/>
    </location>
</feature>
<feature type="transmembrane region" description="Helical" evidence="7">
    <location>
        <begin position="319"/>
        <end position="337"/>
    </location>
</feature>
<evidence type="ECO:0000256" key="7">
    <source>
        <dbReference type="SAM" id="Phobius"/>
    </source>
</evidence>
<keyword evidence="2" id="KW-0813">Transport</keyword>
<protein>
    <submittedName>
        <fullName evidence="8">APC family permease</fullName>
    </submittedName>
</protein>
<keyword evidence="4 7" id="KW-0812">Transmembrane</keyword>
<dbReference type="InterPro" id="IPR002293">
    <property type="entry name" value="AA/rel_permease1"/>
</dbReference>
<dbReference type="GO" id="GO:0022857">
    <property type="term" value="F:transmembrane transporter activity"/>
    <property type="evidence" value="ECO:0007669"/>
    <property type="project" value="InterPro"/>
</dbReference>
<feature type="transmembrane region" description="Helical" evidence="7">
    <location>
        <begin position="382"/>
        <end position="404"/>
    </location>
</feature>
<dbReference type="PIRSF" id="PIRSF006060">
    <property type="entry name" value="AA_transporter"/>
    <property type="match status" value="1"/>
</dbReference>
<comment type="subcellular location">
    <subcellularLocation>
        <location evidence="1">Cell membrane</location>
        <topology evidence="1">Multi-pass membrane protein</topology>
    </subcellularLocation>
</comment>
<evidence type="ECO:0000256" key="6">
    <source>
        <dbReference type="ARBA" id="ARBA00023136"/>
    </source>
</evidence>